<keyword evidence="7 14" id="KW-0812">Transmembrane</keyword>
<dbReference type="InterPro" id="IPR003660">
    <property type="entry name" value="HAMP_dom"/>
</dbReference>
<evidence type="ECO:0000256" key="7">
    <source>
        <dbReference type="ARBA" id="ARBA00022692"/>
    </source>
</evidence>
<dbReference type="Gene3D" id="3.30.565.10">
    <property type="entry name" value="Histidine kinase-like ATPase, C-terminal domain"/>
    <property type="match status" value="1"/>
</dbReference>
<dbReference type="RefSeq" id="WP_347437570.1">
    <property type="nucleotide sequence ID" value="NZ_CP089291.1"/>
</dbReference>
<dbReference type="Proteomes" id="UP000830167">
    <property type="component" value="Chromosome"/>
</dbReference>
<dbReference type="InterPro" id="IPR003661">
    <property type="entry name" value="HisK_dim/P_dom"/>
</dbReference>
<keyword evidence="11 14" id="KW-1133">Transmembrane helix</keyword>
<keyword evidence="18" id="KW-1185">Reference proteome</keyword>
<dbReference type="InterPro" id="IPR005467">
    <property type="entry name" value="His_kinase_dom"/>
</dbReference>
<evidence type="ECO:0000313" key="18">
    <source>
        <dbReference type="Proteomes" id="UP000830167"/>
    </source>
</evidence>
<evidence type="ECO:0000256" key="14">
    <source>
        <dbReference type="SAM" id="Phobius"/>
    </source>
</evidence>
<evidence type="ECO:0000256" key="2">
    <source>
        <dbReference type="ARBA" id="ARBA00004651"/>
    </source>
</evidence>
<dbReference type="CDD" id="cd06225">
    <property type="entry name" value="HAMP"/>
    <property type="match status" value="1"/>
</dbReference>
<evidence type="ECO:0000256" key="13">
    <source>
        <dbReference type="ARBA" id="ARBA00023136"/>
    </source>
</evidence>
<protein>
    <recommendedName>
        <fullName evidence="3">histidine kinase</fullName>
        <ecNumber evidence="3">2.7.13.3</ecNumber>
    </recommendedName>
</protein>
<dbReference type="PROSITE" id="PS50109">
    <property type="entry name" value="HIS_KIN"/>
    <property type="match status" value="1"/>
</dbReference>
<dbReference type="SUPFAM" id="SSF158472">
    <property type="entry name" value="HAMP domain-like"/>
    <property type="match status" value="1"/>
</dbReference>
<evidence type="ECO:0000256" key="10">
    <source>
        <dbReference type="ARBA" id="ARBA00022840"/>
    </source>
</evidence>
<dbReference type="InterPro" id="IPR036890">
    <property type="entry name" value="HATPase_C_sf"/>
</dbReference>
<keyword evidence="4" id="KW-1003">Cell membrane</keyword>
<comment type="subcellular location">
    <subcellularLocation>
        <location evidence="2">Cell membrane</location>
        <topology evidence="2">Multi-pass membrane protein</topology>
    </subcellularLocation>
</comment>
<evidence type="ECO:0000256" key="1">
    <source>
        <dbReference type="ARBA" id="ARBA00000085"/>
    </source>
</evidence>
<sequence>MGIRSKLMMSYFVIVVITLVISGIIFNVFIPRYFVQSTENTLLNEAKHVVQTYENISRLLDNPLFSRRILVYLPTRSIQGTFLLVDLQAERILARKGTINVSTVPLIQKIRPVMIAGKTFSDVYPVTKPEFVLVAYPIHTPESPVPTESLVIVAKLQDIQDISQEIVTILLRIFLVVGAFVVFLGLFMARSITRPIARLKQAVQRLNKRDFTPSEIIKTGDELEDFSVTLHQVIKELKQYDEGQRRFLQNASHELKTPLMAIQGYAEGIKDGIFQGSEAEKGLDTIVAESGRLKKMVDELIYLSKLETMQDLYRPVRLNLYEMLADTVERLGSLAHQNHISILIETDKNFQEQSFLVAVDPDKCLQAFINIIGNAIRHANTKVVCTCEKTKTHAIIQVIDDGKGFGKEDLNRIFERFYRGEKGDTGLGLAITRAIVEKSGGTIHASNHPQGGGAITVSLPCT</sequence>
<dbReference type="EMBL" id="CP089291">
    <property type="protein sequence ID" value="UOF90874.1"/>
    <property type="molecule type" value="Genomic_DNA"/>
</dbReference>
<dbReference type="Pfam" id="PF00512">
    <property type="entry name" value="HisKA"/>
    <property type="match status" value="1"/>
</dbReference>
<keyword evidence="12" id="KW-0902">Two-component regulatory system</keyword>
<dbReference type="SUPFAM" id="SSF47384">
    <property type="entry name" value="Homodimeric domain of signal transducing histidine kinase"/>
    <property type="match status" value="1"/>
</dbReference>
<evidence type="ECO:0000259" key="15">
    <source>
        <dbReference type="PROSITE" id="PS50109"/>
    </source>
</evidence>
<dbReference type="CDD" id="cd00082">
    <property type="entry name" value="HisKA"/>
    <property type="match status" value="1"/>
</dbReference>
<feature type="domain" description="Histidine kinase" evidence="15">
    <location>
        <begin position="250"/>
        <end position="462"/>
    </location>
</feature>
<evidence type="ECO:0000256" key="11">
    <source>
        <dbReference type="ARBA" id="ARBA00022989"/>
    </source>
</evidence>
<evidence type="ECO:0000256" key="4">
    <source>
        <dbReference type="ARBA" id="ARBA00022475"/>
    </source>
</evidence>
<dbReference type="Gene3D" id="6.10.340.10">
    <property type="match status" value="1"/>
</dbReference>
<dbReference type="Gene3D" id="1.10.287.130">
    <property type="match status" value="1"/>
</dbReference>
<evidence type="ECO:0000256" key="12">
    <source>
        <dbReference type="ARBA" id="ARBA00023012"/>
    </source>
</evidence>
<dbReference type="InterPro" id="IPR050428">
    <property type="entry name" value="TCS_sensor_his_kinase"/>
</dbReference>
<proteinExistence type="predicted"/>
<dbReference type="SMART" id="SM00388">
    <property type="entry name" value="HisKA"/>
    <property type="match status" value="1"/>
</dbReference>
<dbReference type="Pfam" id="PF00672">
    <property type="entry name" value="HAMP"/>
    <property type="match status" value="1"/>
</dbReference>
<comment type="catalytic activity">
    <reaction evidence="1">
        <text>ATP + protein L-histidine = ADP + protein N-phospho-L-histidine.</text>
        <dbReference type="EC" id="2.7.13.3"/>
    </reaction>
</comment>
<dbReference type="EC" id="2.7.13.3" evidence="3"/>
<organism evidence="17 18">
    <name type="scientific">Fodinisporobacter ferrooxydans</name>
    <dbReference type="NCBI Taxonomy" id="2901836"/>
    <lineage>
        <taxon>Bacteria</taxon>
        <taxon>Bacillati</taxon>
        <taxon>Bacillota</taxon>
        <taxon>Bacilli</taxon>
        <taxon>Bacillales</taxon>
        <taxon>Alicyclobacillaceae</taxon>
        <taxon>Fodinisporobacter</taxon>
    </lineage>
</organism>
<reference evidence="17" key="1">
    <citation type="submission" date="2021-12" db="EMBL/GenBank/DDBJ databases">
        <title>Alicyclobacillaceae gen. nov., sp. nov., isolated from chalcocite enrichment system.</title>
        <authorList>
            <person name="Jiang Z."/>
        </authorList>
    </citation>
    <scope>NUCLEOTIDE SEQUENCE</scope>
    <source>
        <strain evidence="17">MYW30-H2</strain>
    </source>
</reference>
<feature type="transmembrane region" description="Helical" evidence="14">
    <location>
        <begin position="169"/>
        <end position="189"/>
    </location>
</feature>
<dbReference type="GO" id="GO:0016301">
    <property type="term" value="F:kinase activity"/>
    <property type="evidence" value="ECO:0007669"/>
    <property type="project" value="UniProtKB-KW"/>
</dbReference>
<keyword evidence="6" id="KW-0808">Transferase</keyword>
<evidence type="ECO:0000259" key="16">
    <source>
        <dbReference type="PROSITE" id="PS50885"/>
    </source>
</evidence>
<dbReference type="InterPro" id="IPR004358">
    <property type="entry name" value="Sig_transdc_His_kin-like_C"/>
</dbReference>
<feature type="domain" description="HAMP" evidence="16">
    <location>
        <begin position="190"/>
        <end position="242"/>
    </location>
</feature>
<dbReference type="PROSITE" id="PS50885">
    <property type="entry name" value="HAMP"/>
    <property type="match status" value="1"/>
</dbReference>
<dbReference type="PANTHER" id="PTHR45436">
    <property type="entry name" value="SENSOR HISTIDINE KINASE YKOH"/>
    <property type="match status" value="1"/>
</dbReference>
<gene>
    <name evidence="17" type="ORF">LSG31_00890</name>
</gene>
<dbReference type="InterPro" id="IPR036097">
    <property type="entry name" value="HisK_dim/P_sf"/>
</dbReference>
<evidence type="ECO:0000256" key="3">
    <source>
        <dbReference type="ARBA" id="ARBA00012438"/>
    </source>
</evidence>
<keyword evidence="10" id="KW-0067">ATP-binding</keyword>
<dbReference type="InterPro" id="IPR003594">
    <property type="entry name" value="HATPase_dom"/>
</dbReference>
<evidence type="ECO:0000313" key="17">
    <source>
        <dbReference type="EMBL" id="UOF90874.1"/>
    </source>
</evidence>
<dbReference type="SMART" id="SM00387">
    <property type="entry name" value="HATPase_c"/>
    <property type="match status" value="1"/>
</dbReference>
<accession>A0ABY4CLK4</accession>
<keyword evidence="5" id="KW-0597">Phosphoprotein</keyword>
<evidence type="ECO:0000256" key="5">
    <source>
        <dbReference type="ARBA" id="ARBA00022553"/>
    </source>
</evidence>
<dbReference type="SUPFAM" id="SSF55874">
    <property type="entry name" value="ATPase domain of HSP90 chaperone/DNA topoisomerase II/histidine kinase"/>
    <property type="match status" value="1"/>
</dbReference>
<evidence type="ECO:0000256" key="8">
    <source>
        <dbReference type="ARBA" id="ARBA00022741"/>
    </source>
</evidence>
<keyword evidence="8" id="KW-0547">Nucleotide-binding</keyword>
<evidence type="ECO:0000256" key="6">
    <source>
        <dbReference type="ARBA" id="ARBA00022679"/>
    </source>
</evidence>
<evidence type="ECO:0000256" key="9">
    <source>
        <dbReference type="ARBA" id="ARBA00022777"/>
    </source>
</evidence>
<name>A0ABY4CLK4_9BACL</name>
<keyword evidence="9 17" id="KW-0418">Kinase</keyword>
<keyword evidence="13 14" id="KW-0472">Membrane</keyword>
<dbReference type="PANTHER" id="PTHR45436:SF5">
    <property type="entry name" value="SENSOR HISTIDINE KINASE TRCS"/>
    <property type="match status" value="1"/>
</dbReference>
<dbReference type="Pfam" id="PF02518">
    <property type="entry name" value="HATPase_c"/>
    <property type="match status" value="1"/>
</dbReference>
<dbReference type="PRINTS" id="PR00344">
    <property type="entry name" value="BCTRLSENSOR"/>
</dbReference>
<feature type="transmembrane region" description="Helical" evidence="14">
    <location>
        <begin position="12"/>
        <end position="34"/>
    </location>
</feature>